<protein>
    <submittedName>
        <fullName evidence="1">Uncharacterized protein</fullName>
    </submittedName>
</protein>
<dbReference type="AlphaFoldDB" id="A0A0E9TTJ8"/>
<sequence length="24" mass="2827">MYCKAIAWSYSIIHTLTSFIVICY</sequence>
<proteinExistence type="predicted"/>
<organism evidence="1">
    <name type="scientific">Anguilla anguilla</name>
    <name type="common">European freshwater eel</name>
    <name type="synonym">Muraena anguilla</name>
    <dbReference type="NCBI Taxonomy" id="7936"/>
    <lineage>
        <taxon>Eukaryota</taxon>
        <taxon>Metazoa</taxon>
        <taxon>Chordata</taxon>
        <taxon>Craniata</taxon>
        <taxon>Vertebrata</taxon>
        <taxon>Euteleostomi</taxon>
        <taxon>Actinopterygii</taxon>
        <taxon>Neopterygii</taxon>
        <taxon>Teleostei</taxon>
        <taxon>Anguilliformes</taxon>
        <taxon>Anguillidae</taxon>
        <taxon>Anguilla</taxon>
    </lineage>
</organism>
<reference evidence="1" key="1">
    <citation type="submission" date="2014-11" db="EMBL/GenBank/DDBJ databases">
        <authorList>
            <person name="Amaro Gonzalez C."/>
        </authorList>
    </citation>
    <scope>NUCLEOTIDE SEQUENCE</scope>
</reference>
<accession>A0A0E9TTJ8</accession>
<dbReference type="EMBL" id="GBXM01051553">
    <property type="protein sequence ID" value="JAH57024.1"/>
    <property type="molecule type" value="Transcribed_RNA"/>
</dbReference>
<evidence type="ECO:0000313" key="1">
    <source>
        <dbReference type="EMBL" id="JAH57024.1"/>
    </source>
</evidence>
<reference evidence="1" key="2">
    <citation type="journal article" date="2015" name="Fish Shellfish Immunol.">
        <title>Early steps in the European eel (Anguilla anguilla)-Vibrio vulnificus interaction in the gills: Role of the RtxA13 toxin.</title>
        <authorList>
            <person name="Callol A."/>
            <person name="Pajuelo D."/>
            <person name="Ebbesson L."/>
            <person name="Teles M."/>
            <person name="MacKenzie S."/>
            <person name="Amaro C."/>
        </authorList>
    </citation>
    <scope>NUCLEOTIDE SEQUENCE</scope>
</reference>
<name>A0A0E9TTJ8_ANGAN</name>